<reference evidence="2" key="2">
    <citation type="submission" date="2020-05" db="UniProtKB">
        <authorList>
            <consortium name="EnsemblMetazoa"/>
        </authorList>
    </citation>
    <scope>IDENTIFICATION</scope>
    <source>
        <strain evidence="2">LVP_AGWG</strain>
    </source>
</reference>
<accession>A0A6I8U323</accession>
<organism evidence="2 3">
    <name type="scientific">Aedes aegypti</name>
    <name type="common">Yellowfever mosquito</name>
    <name type="synonym">Culex aegypti</name>
    <dbReference type="NCBI Taxonomy" id="7159"/>
    <lineage>
        <taxon>Eukaryota</taxon>
        <taxon>Metazoa</taxon>
        <taxon>Ecdysozoa</taxon>
        <taxon>Arthropoda</taxon>
        <taxon>Hexapoda</taxon>
        <taxon>Insecta</taxon>
        <taxon>Pterygota</taxon>
        <taxon>Neoptera</taxon>
        <taxon>Endopterygota</taxon>
        <taxon>Diptera</taxon>
        <taxon>Nematocera</taxon>
        <taxon>Culicoidea</taxon>
        <taxon>Culicidae</taxon>
        <taxon>Culicinae</taxon>
        <taxon>Aedini</taxon>
        <taxon>Aedes</taxon>
        <taxon>Stegomyia</taxon>
    </lineage>
</organism>
<name>A0A6I8U323_AEDAE</name>
<dbReference type="OrthoDB" id="7787313at2759"/>
<gene>
    <name evidence="2" type="primary">110674031</name>
</gene>
<proteinExistence type="predicted"/>
<evidence type="ECO:0000313" key="2">
    <source>
        <dbReference type="EnsemblMetazoa" id="AAEL025031-PA"/>
    </source>
</evidence>
<sequence>MVEYSKQYLVESLEEYLVEIEENLHNGLNVAHEVVIALEKLIFFSVGKINNKPEVNQGKRVVTQLVQPFYNSGRRVTFDNFFTSIPLAEDLRSNGFYSIGTLRSNKRELPKEFLPDKKTPAGTAKYAYHNRMMIASWTEKKGKSVLFLSTDPATLPDGNINIENMPPVKSTDVQQPTPMVKPNVVKVYNSLKGGVDTLDKATGGYSCKRRTNRYSMSIIFNIIDLCSHNAFHTFRSAHQDFLPKDRSSKYKFLDWLSKELALEYVKERSKNDKLPLETRAKIDKTGMICMVQLKIRLLSALPVKENVP</sequence>
<dbReference type="PANTHER" id="PTHR46599:SF6">
    <property type="entry name" value="DUAL SPECIFICITY PHOSPHATASE 26"/>
    <property type="match status" value="1"/>
</dbReference>
<feature type="domain" description="PiggyBac transposable element-derived protein" evidence="1">
    <location>
        <begin position="30"/>
        <end position="231"/>
    </location>
</feature>
<dbReference type="PANTHER" id="PTHR46599">
    <property type="entry name" value="PIGGYBAC TRANSPOSABLE ELEMENT-DERIVED PROTEIN 4"/>
    <property type="match status" value="1"/>
</dbReference>
<dbReference type="Pfam" id="PF13843">
    <property type="entry name" value="DDE_Tnp_1_7"/>
    <property type="match status" value="1"/>
</dbReference>
<protein>
    <recommendedName>
        <fullName evidence="1">PiggyBac transposable element-derived protein domain-containing protein</fullName>
    </recommendedName>
</protein>
<dbReference type="Proteomes" id="UP000008820">
    <property type="component" value="Chromosome 1"/>
</dbReference>
<dbReference type="InParanoid" id="A0A6I8U323"/>
<reference evidence="2 3" key="1">
    <citation type="submission" date="2017-06" db="EMBL/GenBank/DDBJ databases">
        <title>Aedes aegypti genome working group (AGWG) sequencing and assembly.</title>
        <authorList>
            <consortium name="Aedes aegypti Genome Working Group (AGWG)"/>
            <person name="Matthews B.J."/>
        </authorList>
    </citation>
    <scope>NUCLEOTIDE SEQUENCE [LARGE SCALE GENOMIC DNA]</scope>
    <source>
        <strain evidence="2 3">LVP_AGWG</strain>
    </source>
</reference>
<dbReference type="AlphaFoldDB" id="A0A6I8U323"/>
<evidence type="ECO:0000259" key="1">
    <source>
        <dbReference type="Pfam" id="PF13843"/>
    </source>
</evidence>
<keyword evidence="3" id="KW-1185">Reference proteome</keyword>
<dbReference type="InterPro" id="IPR029526">
    <property type="entry name" value="PGBD"/>
</dbReference>
<evidence type="ECO:0000313" key="3">
    <source>
        <dbReference type="Proteomes" id="UP000008820"/>
    </source>
</evidence>
<dbReference type="EnsemblMetazoa" id="AAEL025031-RA">
    <property type="protein sequence ID" value="AAEL025031-PA"/>
    <property type="gene ID" value="AAEL025031"/>
</dbReference>